<feature type="compositionally biased region" description="Pro residues" evidence="1">
    <location>
        <begin position="477"/>
        <end position="524"/>
    </location>
</feature>
<feature type="compositionally biased region" description="Pro residues" evidence="1">
    <location>
        <begin position="767"/>
        <end position="814"/>
    </location>
</feature>
<dbReference type="PRINTS" id="PR01217">
    <property type="entry name" value="PRICHEXTENSN"/>
</dbReference>
<evidence type="ECO:0000313" key="4">
    <source>
        <dbReference type="Proteomes" id="UP001190700"/>
    </source>
</evidence>
<feature type="compositionally biased region" description="Basic and acidic residues" evidence="1">
    <location>
        <begin position="1592"/>
        <end position="1603"/>
    </location>
</feature>
<keyword evidence="4" id="KW-1185">Reference proteome</keyword>
<feature type="region of interest" description="Disordered" evidence="1">
    <location>
        <begin position="187"/>
        <end position="236"/>
    </location>
</feature>
<dbReference type="PANTHER" id="PTHR48125">
    <property type="entry name" value="LP07818P1"/>
    <property type="match status" value="1"/>
</dbReference>
<feature type="region of interest" description="Disordered" evidence="1">
    <location>
        <begin position="1078"/>
        <end position="1103"/>
    </location>
</feature>
<feature type="region of interest" description="Disordered" evidence="1">
    <location>
        <begin position="624"/>
        <end position="671"/>
    </location>
</feature>
<reference evidence="3 4" key="1">
    <citation type="journal article" date="2015" name="Genome Biol. Evol.">
        <title>Comparative Genomics of a Bacterivorous Green Alga Reveals Evolutionary Causalities and Consequences of Phago-Mixotrophic Mode of Nutrition.</title>
        <authorList>
            <person name="Burns J.A."/>
            <person name="Paasch A."/>
            <person name="Narechania A."/>
            <person name="Kim E."/>
        </authorList>
    </citation>
    <scope>NUCLEOTIDE SEQUENCE [LARGE SCALE GENOMIC DNA]</scope>
    <source>
        <strain evidence="3 4">PLY_AMNH</strain>
    </source>
</reference>
<keyword evidence="2" id="KW-0472">Membrane</keyword>
<keyword evidence="2" id="KW-1133">Transmembrane helix</keyword>
<evidence type="ECO:0000256" key="1">
    <source>
        <dbReference type="SAM" id="MobiDB-lite"/>
    </source>
</evidence>
<feature type="compositionally biased region" description="Pro residues" evidence="1">
    <location>
        <begin position="334"/>
        <end position="379"/>
    </location>
</feature>
<protein>
    <submittedName>
        <fullName evidence="3">Uncharacterized protein</fullName>
    </submittedName>
</protein>
<feature type="compositionally biased region" description="Pro residues" evidence="1">
    <location>
        <begin position="914"/>
        <end position="959"/>
    </location>
</feature>
<feature type="compositionally biased region" description="Pro residues" evidence="1">
    <location>
        <begin position="624"/>
        <end position="669"/>
    </location>
</feature>
<dbReference type="EMBL" id="LGRX02003460">
    <property type="protein sequence ID" value="KAK3282200.1"/>
    <property type="molecule type" value="Genomic_DNA"/>
</dbReference>
<feature type="region of interest" description="Disordered" evidence="1">
    <location>
        <begin position="38"/>
        <end position="89"/>
    </location>
</feature>
<gene>
    <name evidence="3" type="ORF">CYMTET_10039</name>
</gene>
<name>A0AAE0LEU8_9CHLO</name>
<feature type="compositionally biased region" description="Pro residues" evidence="1">
    <location>
        <begin position="1087"/>
        <end position="1103"/>
    </location>
</feature>
<evidence type="ECO:0000256" key="2">
    <source>
        <dbReference type="SAM" id="Phobius"/>
    </source>
</evidence>
<feature type="transmembrane region" description="Helical" evidence="2">
    <location>
        <begin position="1243"/>
        <end position="1266"/>
    </location>
</feature>
<feature type="region of interest" description="Disordered" evidence="1">
    <location>
        <begin position="914"/>
        <end position="963"/>
    </location>
</feature>
<keyword evidence="2" id="KW-0812">Transmembrane</keyword>
<feature type="compositionally biased region" description="Pro residues" evidence="1">
    <location>
        <begin position="40"/>
        <end position="89"/>
    </location>
</feature>
<feature type="compositionally biased region" description="Pro residues" evidence="1">
    <location>
        <begin position="187"/>
        <end position="234"/>
    </location>
</feature>
<organism evidence="3 4">
    <name type="scientific">Cymbomonas tetramitiformis</name>
    <dbReference type="NCBI Taxonomy" id="36881"/>
    <lineage>
        <taxon>Eukaryota</taxon>
        <taxon>Viridiplantae</taxon>
        <taxon>Chlorophyta</taxon>
        <taxon>Pyramimonadophyceae</taxon>
        <taxon>Pyramimonadales</taxon>
        <taxon>Pyramimonadaceae</taxon>
        <taxon>Cymbomonas</taxon>
    </lineage>
</organism>
<dbReference type="PANTHER" id="PTHR48125:SF12">
    <property type="entry name" value="AT HOOK TRANSCRIPTION FACTOR FAMILY-RELATED"/>
    <property type="match status" value="1"/>
</dbReference>
<feature type="region of interest" description="Disordered" evidence="1">
    <location>
        <begin position="477"/>
        <end position="525"/>
    </location>
</feature>
<evidence type="ECO:0000313" key="3">
    <source>
        <dbReference type="EMBL" id="KAK3282200.1"/>
    </source>
</evidence>
<accession>A0AAE0LEU8</accession>
<feature type="region of interest" description="Disordered" evidence="1">
    <location>
        <begin position="1557"/>
        <end position="1603"/>
    </location>
</feature>
<feature type="compositionally biased region" description="Polar residues" evidence="1">
    <location>
        <begin position="1568"/>
        <end position="1591"/>
    </location>
</feature>
<feature type="region of interest" description="Disordered" evidence="1">
    <location>
        <begin position="767"/>
        <end position="816"/>
    </location>
</feature>
<comment type="caution">
    <text evidence="3">The sequence shown here is derived from an EMBL/GenBank/DDBJ whole genome shotgun (WGS) entry which is preliminary data.</text>
</comment>
<proteinExistence type="predicted"/>
<dbReference type="Proteomes" id="UP001190700">
    <property type="component" value="Unassembled WGS sequence"/>
</dbReference>
<sequence length="1603" mass="171437">MNETPLCGFEVGVYELEIRAEFTNSSVVDYYSGLVTVLEAPPPPPPLPPRPPPSPPPPPPSPPPPSPSPPPPSPPPPSPPPPPAPPPPTLILDEGSVSTMVYYQGSAETTCVMSSIDEFSNISSIVITTESGPSNLTWRFATATEMNETPLCGFELAVYELEIRVEFTNSSVVDYYSGLVTVLEAPPPPPPLPPRPPPSPPPPPPSPPPPSPSPPPPSPPPPSPPPPPAPPPPTLILDEGSVSTMVYYQGSAETTCVMSSIDEFSNISSIVITTESGPSNLTWRFATATEMNETPLCGFELAVYELEIRVVFTNSSVVDYYSGLVTVLEAPPPPPPLPPRPPPSPPPPPPSPPPPSPSPPPPSPPPPSPPPPPAPPPPTLILDEGSVSTMVYYQGSAETTCVMSSIDEFSNISSIVITTESGPSNLTWRFATATEMNETPLCGFELAVYELEIRVEFTNSSVVDYYSGLVTVLEAPPPPPPLPPRPPPPPPPPPPSPPPPSPSPPPPSPPPPSPPPPPAPPPPTLILDEGSVSTMVYYQGSAETTCVMSSIDEFSNISSIVITTESGPSNLTWRFATATEMNETPLCGFELAVYELEIRVVFTNSSVVDYYSGLVTVLEAPPPPPPLPPRPPPSPPPPPPSPPPPSPSPPPPSPPPPSPPPPPAPPPPTLILDEGSVSTMVYYQGSAETTCVMSSIDEFSNISSIVITTESGPSNLTWRFATATEMNETPLCGFELAVYELEIRVEFTNSSVVDYYSGLVTVLEAPPPPPPLPPRPPPSPPPPPPSPPPPSPSPPPPSPPPPSPPPPPAPPPPTLILDEGSVSTMVYYQGSAETTCVMSSIDEFSNISSIVITTESGPSNLTWRFATATEMNETPLCGFELAVYELEIRVVFTNSSVVDYYSGLVTVLEAPPPPPPLPPRPPPSPPPPPPSPPPPSPSPPPPSPPPPSPPPPPAPPPPTLILDEGSVSTMVYYQGSAETTCVMSSIDEFSNISSIVITTESGPNNLTWRFATATEMNETPLCGFELAVYELEIRAEFTNSSVVDYYSGLVTVLEAPPPPPPLPPRPPPSPLLRRHRLHHRHRHLHPHPSPPLPPPLPPAPTPPGTTFVELTEQTTANAVHLGDPEETCIILSYTYDMRIIFINVTAFGPSYLTSEHAGSDVCEANNTCTVNTCGYLVGSYNLTVIAVGTASRRRNLHSSSAFDVSDYMVVVHNMLISFEEGESSPPPPYVEDGEGTVLNSSTFIFLTLAACVVASTMVCGVIRLLVSRARSSQTKGALNAMETTVPINDEECLDGEVTSNILYENTESPRRTRRHHLAKALQVMSAEDAFDFGNAITAQCSMSIENFDEDADQRPHLDTIVQEPAVDEHNASQVMSAEDTFDFGTAMTFELSLAHEAFSFDEDADQRPHLDMIVQEPAVDGHNASQAIPVESSPLADESTAKTSFDTHQIDYRSMEFDMDSQIPGREAHDVLQILAGQEFALPQEEIDDPAIALFSSSPGVLLETTPRYDSTNEPIWIQSAAAESDPNRQEFALPQEEIDDPVIALSSSSAGVLQETTPRYDARDQDIWTQSAAGESHPNTWMWTHNPLSHQQDDRAKADRKL</sequence>
<feature type="region of interest" description="Disordered" evidence="1">
    <location>
        <begin position="334"/>
        <end position="381"/>
    </location>
</feature>